<feature type="domain" description="Ion transport" evidence="13">
    <location>
        <begin position="234"/>
        <end position="303"/>
    </location>
</feature>
<dbReference type="Gene3D" id="1.20.120.350">
    <property type="entry name" value="Voltage-gated potassium channels. Chain C"/>
    <property type="match status" value="1"/>
</dbReference>
<evidence type="ECO:0000256" key="2">
    <source>
        <dbReference type="ARBA" id="ARBA00022448"/>
    </source>
</evidence>
<keyword evidence="2" id="KW-0813">Transport</keyword>
<comment type="caution">
    <text evidence="14">The sequence shown here is derived from an EMBL/GenBank/DDBJ whole genome shotgun (WGS) entry which is preliminary data.</text>
</comment>
<name>A0A812QHA6_9DINO</name>
<dbReference type="PRINTS" id="PR00169">
    <property type="entry name" value="KCHANNEL"/>
</dbReference>
<keyword evidence="3" id="KW-0633">Potassium transport</keyword>
<dbReference type="InterPro" id="IPR005821">
    <property type="entry name" value="Ion_trans_dom"/>
</dbReference>
<keyword evidence="15" id="KW-1185">Reference proteome</keyword>
<dbReference type="Proteomes" id="UP000601435">
    <property type="component" value="Unassembled WGS sequence"/>
</dbReference>
<dbReference type="SUPFAM" id="SSF81324">
    <property type="entry name" value="Voltage-gated potassium channels"/>
    <property type="match status" value="1"/>
</dbReference>
<dbReference type="GO" id="GO:0008076">
    <property type="term" value="C:voltage-gated potassium channel complex"/>
    <property type="evidence" value="ECO:0007669"/>
    <property type="project" value="InterPro"/>
</dbReference>
<evidence type="ECO:0000256" key="10">
    <source>
        <dbReference type="ARBA" id="ARBA00023136"/>
    </source>
</evidence>
<keyword evidence="10" id="KW-0472">Membrane</keyword>
<protein>
    <submittedName>
        <fullName evidence="14">Cmd-1 protein</fullName>
    </submittedName>
</protein>
<dbReference type="Pfam" id="PF00520">
    <property type="entry name" value="Ion_trans"/>
    <property type="match status" value="1"/>
</dbReference>
<comment type="subcellular location">
    <subcellularLocation>
        <location evidence="1">Membrane</location>
        <topology evidence="1">Multi-pass membrane protein</topology>
    </subcellularLocation>
</comment>
<evidence type="ECO:0000313" key="14">
    <source>
        <dbReference type="EMBL" id="CAE7386638.1"/>
    </source>
</evidence>
<dbReference type="GO" id="GO:0001508">
    <property type="term" value="P:action potential"/>
    <property type="evidence" value="ECO:0007669"/>
    <property type="project" value="TreeGrafter"/>
</dbReference>
<evidence type="ECO:0000256" key="5">
    <source>
        <dbReference type="ARBA" id="ARBA00022826"/>
    </source>
</evidence>
<keyword evidence="11" id="KW-0407">Ion channel</keyword>
<dbReference type="OrthoDB" id="415460at2759"/>
<keyword evidence="5" id="KW-0631">Potassium channel</keyword>
<sequence length="331" mass="36386">MSIKEIFPGAVEELPVGPGQTAFDQWQVEEADGGATHAPKVARPILKTSKNEGTTASGPAMTSEYARIEAALDRISQQVDACLAQLLHGVAAGPHSAHAKEGHAHATKGEPLFAVVPDAFAMSDSDANLAESTSLRHQVVSFGNRQGTVAWCDETSEGEAHDPDAAPRPRRHIHKARTVDLKIATEIFGGKDEAAATKPMMRLLYRSRCDDIWEMLDDPESSRAAWWISQALKVAVILSIIVTNLQITQESLLKGLTAAFLETTFDIVFLIEFLCRVFSAPSKREYFKNTLNWADMLSAFGLPLRASIGFVMDMPYDHAPWQFIELCYDNF</sequence>
<keyword evidence="9" id="KW-0406">Ion transport</keyword>
<keyword evidence="7" id="KW-0630">Potassium</keyword>
<dbReference type="EMBL" id="CAJNJA010016720">
    <property type="protein sequence ID" value="CAE7386638.1"/>
    <property type="molecule type" value="Genomic_DNA"/>
</dbReference>
<keyword evidence="4" id="KW-0812">Transmembrane</keyword>
<evidence type="ECO:0000256" key="7">
    <source>
        <dbReference type="ARBA" id="ARBA00022958"/>
    </source>
</evidence>
<evidence type="ECO:0000313" key="15">
    <source>
        <dbReference type="Proteomes" id="UP000601435"/>
    </source>
</evidence>
<accession>A0A812QHA6</accession>
<evidence type="ECO:0000256" key="9">
    <source>
        <dbReference type="ARBA" id="ARBA00023065"/>
    </source>
</evidence>
<dbReference type="AlphaFoldDB" id="A0A812QHA6"/>
<evidence type="ECO:0000256" key="11">
    <source>
        <dbReference type="ARBA" id="ARBA00023303"/>
    </source>
</evidence>
<evidence type="ECO:0000256" key="8">
    <source>
        <dbReference type="ARBA" id="ARBA00022989"/>
    </source>
</evidence>
<dbReference type="InterPro" id="IPR027359">
    <property type="entry name" value="Volt_channel_dom_sf"/>
</dbReference>
<reference evidence="14" key="1">
    <citation type="submission" date="2021-02" db="EMBL/GenBank/DDBJ databases">
        <authorList>
            <person name="Dougan E. K."/>
            <person name="Rhodes N."/>
            <person name="Thang M."/>
            <person name="Chan C."/>
        </authorList>
    </citation>
    <scope>NUCLEOTIDE SEQUENCE</scope>
</reference>
<dbReference type="GO" id="GO:0005249">
    <property type="term" value="F:voltage-gated potassium channel activity"/>
    <property type="evidence" value="ECO:0007669"/>
    <property type="project" value="InterPro"/>
</dbReference>
<dbReference type="InterPro" id="IPR028325">
    <property type="entry name" value="VG_K_chnl"/>
</dbReference>
<dbReference type="PANTHER" id="PTHR11537:SF254">
    <property type="entry name" value="POTASSIUM VOLTAGE-GATED CHANNEL PROTEIN SHAB"/>
    <property type="match status" value="1"/>
</dbReference>
<dbReference type="PANTHER" id="PTHR11537">
    <property type="entry name" value="VOLTAGE-GATED POTASSIUM CHANNEL"/>
    <property type="match status" value="1"/>
</dbReference>
<evidence type="ECO:0000256" key="1">
    <source>
        <dbReference type="ARBA" id="ARBA00004141"/>
    </source>
</evidence>
<gene>
    <name evidence="14" type="primary">cmd-1</name>
    <name evidence="14" type="ORF">SNEC2469_LOCUS10484</name>
</gene>
<evidence type="ECO:0000256" key="4">
    <source>
        <dbReference type="ARBA" id="ARBA00022692"/>
    </source>
</evidence>
<proteinExistence type="predicted"/>
<feature type="region of interest" description="Disordered" evidence="12">
    <location>
        <begin position="32"/>
        <end position="59"/>
    </location>
</feature>
<keyword evidence="8" id="KW-1133">Transmembrane helix</keyword>
<evidence type="ECO:0000259" key="13">
    <source>
        <dbReference type="Pfam" id="PF00520"/>
    </source>
</evidence>
<evidence type="ECO:0000256" key="6">
    <source>
        <dbReference type="ARBA" id="ARBA00022882"/>
    </source>
</evidence>
<keyword evidence="6" id="KW-0851">Voltage-gated channel</keyword>
<evidence type="ECO:0000256" key="12">
    <source>
        <dbReference type="SAM" id="MobiDB-lite"/>
    </source>
</evidence>
<evidence type="ECO:0000256" key="3">
    <source>
        <dbReference type="ARBA" id="ARBA00022538"/>
    </source>
</evidence>
<organism evidence="14 15">
    <name type="scientific">Symbiodinium necroappetens</name>
    <dbReference type="NCBI Taxonomy" id="1628268"/>
    <lineage>
        <taxon>Eukaryota</taxon>
        <taxon>Sar</taxon>
        <taxon>Alveolata</taxon>
        <taxon>Dinophyceae</taxon>
        <taxon>Suessiales</taxon>
        <taxon>Symbiodiniaceae</taxon>
        <taxon>Symbiodinium</taxon>
    </lineage>
</organism>